<comment type="caution">
    <text evidence="1">The sequence shown here is derived from an EMBL/GenBank/DDBJ whole genome shotgun (WGS) entry which is preliminary data.</text>
</comment>
<proteinExistence type="predicted"/>
<dbReference type="Gramene" id="mRNA:HanXRQr2_Chr08g0340081">
    <property type="protein sequence ID" value="mRNA:HanXRQr2_Chr08g0340081"/>
    <property type="gene ID" value="HanXRQr2_Chr08g0340081"/>
</dbReference>
<reference evidence="1" key="2">
    <citation type="submission" date="2020-06" db="EMBL/GenBank/DDBJ databases">
        <title>Helianthus annuus Genome sequencing and assembly Release 2.</title>
        <authorList>
            <person name="Gouzy J."/>
            <person name="Langlade N."/>
            <person name="Munos S."/>
        </authorList>
    </citation>
    <scope>NUCLEOTIDE SEQUENCE</scope>
    <source>
        <tissue evidence="1">Leaves</tissue>
    </source>
</reference>
<organism evidence="1 2">
    <name type="scientific">Helianthus annuus</name>
    <name type="common">Common sunflower</name>
    <dbReference type="NCBI Taxonomy" id="4232"/>
    <lineage>
        <taxon>Eukaryota</taxon>
        <taxon>Viridiplantae</taxon>
        <taxon>Streptophyta</taxon>
        <taxon>Embryophyta</taxon>
        <taxon>Tracheophyta</taxon>
        <taxon>Spermatophyta</taxon>
        <taxon>Magnoliopsida</taxon>
        <taxon>eudicotyledons</taxon>
        <taxon>Gunneridae</taxon>
        <taxon>Pentapetalae</taxon>
        <taxon>asterids</taxon>
        <taxon>campanulids</taxon>
        <taxon>Asterales</taxon>
        <taxon>Asteraceae</taxon>
        <taxon>Asteroideae</taxon>
        <taxon>Heliantheae alliance</taxon>
        <taxon>Heliantheae</taxon>
        <taxon>Helianthus</taxon>
    </lineage>
</organism>
<name>A0A9K3IEK4_HELAN</name>
<accession>A0A9K3IEK4</accession>
<evidence type="ECO:0000313" key="1">
    <source>
        <dbReference type="EMBL" id="KAF5795474.1"/>
    </source>
</evidence>
<dbReference type="AlphaFoldDB" id="A0A9K3IEK4"/>
<gene>
    <name evidence="1" type="ORF">HanXRQr2_Chr08g0340081</name>
</gene>
<reference evidence="1" key="1">
    <citation type="journal article" date="2017" name="Nature">
        <title>The sunflower genome provides insights into oil metabolism, flowering and Asterid evolution.</title>
        <authorList>
            <person name="Badouin H."/>
            <person name="Gouzy J."/>
            <person name="Grassa C.J."/>
            <person name="Murat F."/>
            <person name="Staton S.E."/>
            <person name="Cottret L."/>
            <person name="Lelandais-Briere C."/>
            <person name="Owens G.L."/>
            <person name="Carrere S."/>
            <person name="Mayjonade B."/>
            <person name="Legrand L."/>
            <person name="Gill N."/>
            <person name="Kane N.C."/>
            <person name="Bowers J.E."/>
            <person name="Hubner S."/>
            <person name="Bellec A."/>
            <person name="Berard A."/>
            <person name="Berges H."/>
            <person name="Blanchet N."/>
            <person name="Boniface M.C."/>
            <person name="Brunel D."/>
            <person name="Catrice O."/>
            <person name="Chaidir N."/>
            <person name="Claudel C."/>
            <person name="Donnadieu C."/>
            <person name="Faraut T."/>
            <person name="Fievet G."/>
            <person name="Helmstetter N."/>
            <person name="King M."/>
            <person name="Knapp S.J."/>
            <person name="Lai Z."/>
            <person name="Le Paslier M.C."/>
            <person name="Lippi Y."/>
            <person name="Lorenzon L."/>
            <person name="Mandel J.R."/>
            <person name="Marage G."/>
            <person name="Marchand G."/>
            <person name="Marquand E."/>
            <person name="Bret-Mestries E."/>
            <person name="Morien E."/>
            <person name="Nambeesan S."/>
            <person name="Nguyen T."/>
            <person name="Pegot-Espagnet P."/>
            <person name="Pouilly N."/>
            <person name="Raftis F."/>
            <person name="Sallet E."/>
            <person name="Schiex T."/>
            <person name="Thomas J."/>
            <person name="Vandecasteele C."/>
            <person name="Vares D."/>
            <person name="Vear F."/>
            <person name="Vautrin S."/>
            <person name="Crespi M."/>
            <person name="Mangin B."/>
            <person name="Burke J.M."/>
            <person name="Salse J."/>
            <person name="Munos S."/>
            <person name="Vincourt P."/>
            <person name="Rieseberg L.H."/>
            <person name="Langlade N.B."/>
        </authorList>
    </citation>
    <scope>NUCLEOTIDE SEQUENCE</scope>
    <source>
        <tissue evidence="1">Leaves</tissue>
    </source>
</reference>
<keyword evidence="2" id="KW-1185">Reference proteome</keyword>
<protein>
    <recommendedName>
        <fullName evidence="3">Nucleotide-binding alpha-beta plait domain-containing protein</fullName>
    </recommendedName>
</protein>
<dbReference type="EMBL" id="MNCJ02000323">
    <property type="protein sequence ID" value="KAF5795474.1"/>
    <property type="molecule type" value="Genomic_DNA"/>
</dbReference>
<dbReference type="Proteomes" id="UP000215914">
    <property type="component" value="Unassembled WGS sequence"/>
</dbReference>
<evidence type="ECO:0008006" key="3">
    <source>
        <dbReference type="Google" id="ProtNLM"/>
    </source>
</evidence>
<sequence length="156" mass="17436">MKMQIETYSLDSSSLIFSVCLVQEQYGERDAGEEDVSHLLFFVDVLLLTLLDAIHVALIRSLKSHVETRSSKGSELASKCPRRRISYGNGQEDFYRNASSGSKCGRLVLDPRRSGHRGFGFVTFAEDGVTDCISRRSHVIRGQQVAKDTSTPIDDY</sequence>
<evidence type="ECO:0000313" key="2">
    <source>
        <dbReference type="Proteomes" id="UP000215914"/>
    </source>
</evidence>